<sequence>MKHHDPAGADTKSACTDLVLGFAYLVDQRRYDELCNLFVPDGVFERPGLRAEGHENILAFLNARPVAIETRHVCAPPFFEQIGKDRARAVTYVNMFQGPAKDDSTPIDIAGIAGVVEFHQTFTHTGDGWRIAHHESRVAMVTTR</sequence>
<proteinExistence type="predicted"/>
<comment type="caution">
    <text evidence="2">The sequence shown here is derived from an EMBL/GenBank/DDBJ whole genome shotgun (WGS) entry which is preliminary data.</text>
</comment>
<reference evidence="3" key="1">
    <citation type="journal article" date="2019" name="Int. J. Syst. Evol. Microbiol.">
        <title>The Global Catalogue of Microorganisms (GCM) 10K type strain sequencing project: providing services to taxonomists for standard genome sequencing and annotation.</title>
        <authorList>
            <consortium name="The Broad Institute Genomics Platform"/>
            <consortium name="The Broad Institute Genome Sequencing Center for Infectious Disease"/>
            <person name="Wu L."/>
            <person name="Ma J."/>
        </authorList>
    </citation>
    <scope>NUCLEOTIDE SEQUENCE [LARGE SCALE GENOMIC DNA]</scope>
    <source>
        <strain evidence="3">CCUG 52537</strain>
    </source>
</reference>
<dbReference type="Gene3D" id="3.10.450.50">
    <property type="match status" value="1"/>
</dbReference>
<gene>
    <name evidence="2" type="ORF">ACFQ00_03025</name>
</gene>
<dbReference type="Pfam" id="PF13577">
    <property type="entry name" value="SnoaL_4"/>
    <property type="match status" value="1"/>
</dbReference>
<evidence type="ECO:0000313" key="2">
    <source>
        <dbReference type="EMBL" id="MFD0847283.1"/>
    </source>
</evidence>
<dbReference type="Proteomes" id="UP001597124">
    <property type="component" value="Unassembled WGS sequence"/>
</dbReference>
<evidence type="ECO:0000313" key="3">
    <source>
        <dbReference type="Proteomes" id="UP001597124"/>
    </source>
</evidence>
<evidence type="ECO:0000259" key="1">
    <source>
        <dbReference type="Pfam" id="PF13577"/>
    </source>
</evidence>
<dbReference type="InterPro" id="IPR037401">
    <property type="entry name" value="SnoaL-like"/>
</dbReference>
<organism evidence="2 3">
    <name type="scientific">Sphingosinicella xenopeptidilytica</name>
    <dbReference type="NCBI Taxonomy" id="364098"/>
    <lineage>
        <taxon>Bacteria</taxon>
        <taxon>Pseudomonadati</taxon>
        <taxon>Pseudomonadota</taxon>
        <taxon>Alphaproteobacteria</taxon>
        <taxon>Sphingomonadales</taxon>
        <taxon>Sphingosinicellaceae</taxon>
        <taxon>Sphingosinicella</taxon>
    </lineage>
</organism>
<name>A0ABW3BZG9_SPHXN</name>
<dbReference type="InterPro" id="IPR032710">
    <property type="entry name" value="NTF2-like_dom_sf"/>
</dbReference>
<protein>
    <submittedName>
        <fullName evidence="2">Nuclear transport factor 2 family protein</fullName>
    </submittedName>
</protein>
<accession>A0ABW3BZG9</accession>
<dbReference type="EMBL" id="JBHTIK010000002">
    <property type="protein sequence ID" value="MFD0847283.1"/>
    <property type="molecule type" value="Genomic_DNA"/>
</dbReference>
<dbReference type="SUPFAM" id="SSF54427">
    <property type="entry name" value="NTF2-like"/>
    <property type="match status" value="1"/>
</dbReference>
<keyword evidence="3" id="KW-1185">Reference proteome</keyword>
<dbReference type="RefSeq" id="WP_381486021.1">
    <property type="nucleotide sequence ID" value="NZ_JBHTIK010000002.1"/>
</dbReference>
<feature type="domain" description="SnoaL-like" evidence="1">
    <location>
        <begin position="12"/>
        <end position="133"/>
    </location>
</feature>